<accession>A0ACC0K0D7</accession>
<sequence length="448" mass="51980">MTTQTGQLFVVVVVVCHPLSEYMHTKLKKNYPALDTLSHDRLQYSLQILKKFGINSSEACDNPHVFCMNPISLDNYGEILKECGFINIVPKHLVSVLEGYLTWKLSITPDEFKKYCRNYLPLKHKPMHDIQEALDIAGNNIKFDINSIRRNGFVISADPVNTKMILENVETLAGLDIREAIRIEPAILKNNYNSLLQIRDILEEYRIPQLAQRRCLKVFCMCPKSVRERLEDLKNLKEYNILSTNPRVLSMVIHQRKMMTRLSKIQAARKQCYSLNHLVSSSKVFNEYISSFGNKVCGRDIAVLITSSLDVREDAVQFVSPDTLKFVLTQLRRHKFWLHAALNVVDENIKFLKRRFKNDIILKNCQLLLYPVLDIEQYIEYLLNLRENRVAEGIIKLDYYNNLSCEKLTDEQVLSLALYEIEKKYHFSGDGIWARQDGVKIETQSINS</sequence>
<dbReference type="Proteomes" id="UP001064048">
    <property type="component" value="Chromosome Z"/>
</dbReference>
<evidence type="ECO:0000313" key="2">
    <source>
        <dbReference type="Proteomes" id="UP001064048"/>
    </source>
</evidence>
<organism evidence="1 2">
    <name type="scientific">Choristoneura fumiferana</name>
    <name type="common">Spruce budworm moth</name>
    <name type="synonym">Archips fumiferana</name>
    <dbReference type="NCBI Taxonomy" id="7141"/>
    <lineage>
        <taxon>Eukaryota</taxon>
        <taxon>Metazoa</taxon>
        <taxon>Ecdysozoa</taxon>
        <taxon>Arthropoda</taxon>
        <taxon>Hexapoda</taxon>
        <taxon>Insecta</taxon>
        <taxon>Pterygota</taxon>
        <taxon>Neoptera</taxon>
        <taxon>Endopterygota</taxon>
        <taxon>Lepidoptera</taxon>
        <taxon>Glossata</taxon>
        <taxon>Ditrysia</taxon>
        <taxon>Tortricoidea</taxon>
        <taxon>Tortricidae</taxon>
        <taxon>Tortricinae</taxon>
        <taxon>Choristoneura</taxon>
    </lineage>
</organism>
<gene>
    <name evidence="1" type="ORF">MSG28_000343</name>
</gene>
<keyword evidence="2" id="KW-1185">Reference proteome</keyword>
<name>A0ACC0K0D7_CHOFU</name>
<reference evidence="1 2" key="1">
    <citation type="journal article" date="2022" name="Genome Biol. Evol.">
        <title>The Spruce Budworm Genome: Reconstructing the Evolutionary History of Antifreeze Proteins.</title>
        <authorList>
            <person name="Beliveau C."/>
            <person name="Gagne P."/>
            <person name="Picq S."/>
            <person name="Vernygora O."/>
            <person name="Keeling C.I."/>
            <person name="Pinkney K."/>
            <person name="Doucet D."/>
            <person name="Wen F."/>
            <person name="Johnston J.S."/>
            <person name="Maaroufi H."/>
            <person name="Boyle B."/>
            <person name="Laroche J."/>
            <person name="Dewar K."/>
            <person name="Juretic N."/>
            <person name="Blackburn G."/>
            <person name="Nisole A."/>
            <person name="Brunet B."/>
            <person name="Brandao M."/>
            <person name="Lumley L."/>
            <person name="Duan J."/>
            <person name="Quan G."/>
            <person name="Lucarotti C.J."/>
            <person name="Roe A.D."/>
            <person name="Sperling F.A.H."/>
            <person name="Levesque R.C."/>
            <person name="Cusson M."/>
        </authorList>
    </citation>
    <scope>NUCLEOTIDE SEQUENCE [LARGE SCALE GENOMIC DNA]</scope>
    <source>
        <strain evidence="1">Glfc:IPQL:Cfum</strain>
    </source>
</reference>
<protein>
    <submittedName>
        <fullName evidence="1">Uncharacterized protein</fullName>
    </submittedName>
</protein>
<dbReference type="EMBL" id="CM046131">
    <property type="protein sequence ID" value="KAI8429839.1"/>
    <property type="molecule type" value="Genomic_DNA"/>
</dbReference>
<comment type="caution">
    <text evidence="1">The sequence shown here is derived from an EMBL/GenBank/DDBJ whole genome shotgun (WGS) entry which is preliminary data.</text>
</comment>
<proteinExistence type="predicted"/>
<evidence type="ECO:0000313" key="1">
    <source>
        <dbReference type="EMBL" id="KAI8429839.1"/>
    </source>
</evidence>